<feature type="signal peptide" evidence="1">
    <location>
        <begin position="1"/>
        <end position="20"/>
    </location>
</feature>
<proteinExistence type="predicted"/>
<evidence type="ECO:0000313" key="3">
    <source>
        <dbReference type="Proteomes" id="UP001054945"/>
    </source>
</evidence>
<feature type="chain" id="PRO_5043371797" evidence="1">
    <location>
        <begin position="21"/>
        <end position="157"/>
    </location>
</feature>
<evidence type="ECO:0000313" key="2">
    <source>
        <dbReference type="EMBL" id="GIY96270.1"/>
    </source>
</evidence>
<accession>A0AAV4XQS8</accession>
<dbReference type="AlphaFoldDB" id="A0AAV4XQS8"/>
<evidence type="ECO:0000256" key="1">
    <source>
        <dbReference type="SAM" id="SignalP"/>
    </source>
</evidence>
<comment type="caution">
    <text evidence="2">The sequence shown here is derived from an EMBL/GenBank/DDBJ whole genome shotgun (WGS) entry which is preliminary data.</text>
</comment>
<dbReference type="Proteomes" id="UP001054945">
    <property type="component" value="Unassembled WGS sequence"/>
</dbReference>
<reference evidence="2 3" key="1">
    <citation type="submission" date="2021-06" db="EMBL/GenBank/DDBJ databases">
        <title>Caerostris extrusa draft genome.</title>
        <authorList>
            <person name="Kono N."/>
            <person name="Arakawa K."/>
        </authorList>
    </citation>
    <scope>NUCLEOTIDE SEQUENCE [LARGE SCALE GENOMIC DNA]</scope>
</reference>
<gene>
    <name evidence="2" type="primary">AVEN_185756_1</name>
    <name evidence="2" type="ORF">CEXT_493231</name>
</gene>
<dbReference type="EMBL" id="BPLR01000643">
    <property type="protein sequence ID" value="GIY96270.1"/>
    <property type="molecule type" value="Genomic_DNA"/>
</dbReference>
<organism evidence="2 3">
    <name type="scientific">Caerostris extrusa</name>
    <name type="common">Bark spider</name>
    <name type="synonym">Caerostris bankana</name>
    <dbReference type="NCBI Taxonomy" id="172846"/>
    <lineage>
        <taxon>Eukaryota</taxon>
        <taxon>Metazoa</taxon>
        <taxon>Ecdysozoa</taxon>
        <taxon>Arthropoda</taxon>
        <taxon>Chelicerata</taxon>
        <taxon>Arachnida</taxon>
        <taxon>Araneae</taxon>
        <taxon>Araneomorphae</taxon>
        <taxon>Entelegynae</taxon>
        <taxon>Araneoidea</taxon>
        <taxon>Araneidae</taxon>
        <taxon>Caerostris</taxon>
    </lineage>
</organism>
<name>A0AAV4XQS8_CAEEX</name>
<protein>
    <submittedName>
        <fullName evidence="2">Uncharacterized protein</fullName>
    </submittedName>
</protein>
<sequence>MKRYLFICLCLILSFSSFKAEKKTVCELAAFIEDPDGSNAQMIDSGLSTEEFKACDEENQKKCIKIVENQVIEGTQGGNFSLSLDKDEYTIGDVLCDKADAVQENVRNKMVQIYWRLCGSEWARTSFKMPEPLCCDDGLLCALQNAQIINRKCVKII</sequence>
<keyword evidence="3" id="KW-1185">Reference proteome</keyword>
<keyword evidence="1" id="KW-0732">Signal</keyword>